<protein>
    <submittedName>
        <fullName evidence="2">Uncharacterized protein</fullName>
    </submittedName>
</protein>
<reference evidence="2 3" key="1">
    <citation type="journal article" date="2021" name="Comput. Struct. Biotechnol. J.">
        <title>De novo genome assembly of the potent medicinal plant Rehmannia glutinosa using nanopore technology.</title>
        <authorList>
            <person name="Ma L."/>
            <person name="Dong C."/>
            <person name="Song C."/>
            <person name="Wang X."/>
            <person name="Zheng X."/>
            <person name="Niu Y."/>
            <person name="Chen S."/>
            <person name="Feng W."/>
        </authorList>
    </citation>
    <scope>NUCLEOTIDE SEQUENCE [LARGE SCALE GENOMIC DNA]</scope>
    <source>
        <strain evidence="2">DH-2019</strain>
    </source>
</reference>
<dbReference type="EMBL" id="JABTTQ020001115">
    <property type="protein sequence ID" value="KAK6135143.1"/>
    <property type="molecule type" value="Genomic_DNA"/>
</dbReference>
<keyword evidence="3" id="KW-1185">Reference proteome</keyword>
<sequence>MSHNDEELMTHSFEKDLVETNSIGRNTQVSESDQLAQSNETGAEEVGTAVVDHLTTRIDSLKESDGKLFKKADSSQQQLFDDMLVDELADFDENTDPVSTQENSASRRRLRMVIDFDDDDE</sequence>
<evidence type="ECO:0000256" key="1">
    <source>
        <dbReference type="SAM" id="MobiDB-lite"/>
    </source>
</evidence>
<dbReference type="Proteomes" id="UP001318860">
    <property type="component" value="Unassembled WGS sequence"/>
</dbReference>
<feature type="compositionally biased region" description="Polar residues" evidence="1">
    <location>
        <begin position="19"/>
        <end position="41"/>
    </location>
</feature>
<feature type="compositionally biased region" description="Basic and acidic residues" evidence="1">
    <location>
        <begin position="1"/>
        <end position="18"/>
    </location>
</feature>
<organism evidence="2 3">
    <name type="scientific">Rehmannia glutinosa</name>
    <name type="common">Chinese foxglove</name>
    <dbReference type="NCBI Taxonomy" id="99300"/>
    <lineage>
        <taxon>Eukaryota</taxon>
        <taxon>Viridiplantae</taxon>
        <taxon>Streptophyta</taxon>
        <taxon>Embryophyta</taxon>
        <taxon>Tracheophyta</taxon>
        <taxon>Spermatophyta</taxon>
        <taxon>Magnoliopsida</taxon>
        <taxon>eudicotyledons</taxon>
        <taxon>Gunneridae</taxon>
        <taxon>Pentapetalae</taxon>
        <taxon>asterids</taxon>
        <taxon>lamiids</taxon>
        <taxon>Lamiales</taxon>
        <taxon>Orobanchaceae</taxon>
        <taxon>Rehmannieae</taxon>
        <taxon>Rehmannia</taxon>
    </lineage>
</organism>
<gene>
    <name evidence="2" type="ORF">DH2020_031134</name>
</gene>
<proteinExistence type="predicted"/>
<feature type="region of interest" description="Disordered" evidence="1">
    <location>
        <begin position="1"/>
        <end position="47"/>
    </location>
</feature>
<evidence type="ECO:0000313" key="2">
    <source>
        <dbReference type="EMBL" id="KAK6135143.1"/>
    </source>
</evidence>
<accession>A0ABR0VIX4</accession>
<name>A0ABR0VIX4_REHGL</name>
<comment type="caution">
    <text evidence="2">The sequence shown here is derived from an EMBL/GenBank/DDBJ whole genome shotgun (WGS) entry which is preliminary data.</text>
</comment>
<evidence type="ECO:0000313" key="3">
    <source>
        <dbReference type="Proteomes" id="UP001318860"/>
    </source>
</evidence>